<feature type="compositionally biased region" description="Polar residues" evidence="1">
    <location>
        <begin position="527"/>
        <end position="542"/>
    </location>
</feature>
<dbReference type="InterPro" id="IPR041177">
    <property type="entry name" value="GEN1_C"/>
</dbReference>
<reference evidence="3" key="1">
    <citation type="submission" date="2020-05" db="EMBL/GenBank/DDBJ databases">
        <title>Mycena genomes resolve the evolution of fungal bioluminescence.</title>
        <authorList>
            <person name="Tsai I.J."/>
        </authorList>
    </citation>
    <scope>NUCLEOTIDE SEQUENCE</scope>
    <source>
        <strain evidence="3">171206Taipei</strain>
    </source>
</reference>
<dbReference type="Gene3D" id="3.40.50.1010">
    <property type="entry name" value="5'-nuclease"/>
    <property type="match status" value="2"/>
</dbReference>
<feature type="domain" description="Holliday junction resolvase Gen1 C-terminal" evidence="2">
    <location>
        <begin position="406"/>
        <end position="489"/>
    </location>
</feature>
<dbReference type="InterPro" id="IPR029060">
    <property type="entry name" value="PIN-like_dom_sf"/>
</dbReference>
<dbReference type="RefSeq" id="XP_037221354.1">
    <property type="nucleotide sequence ID" value="XM_037361062.1"/>
</dbReference>
<dbReference type="InterPro" id="IPR006084">
    <property type="entry name" value="XPG/Rad2"/>
</dbReference>
<dbReference type="Pfam" id="PF18380">
    <property type="entry name" value="GEN1_C"/>
    <property type="match status" value="1"/>
</dbReference>
<name>A0A8H6SUC5_9AGAR</name>
<evidence type="ECO:0000256" key="1">
    <source>
        <dbReference type="SAM" id="MobiDB-lite"/>
    </source>
</evidence>
<dbReference type="OrthoDB" id="2959108at2759"/>
<accession>A0A8H6SUC5</accession>
<dbReference type="GO" id="GO:0017108">
    <property type="term" value="F:5'-flap endonuclease activity"/>
    <property type="evidence" value="ECO:0007669"/>
    <property type="project" value="TreeGrafter"/>
</dbReference>
<dbReference type="AlphaFoldDB" id="A0A8H6SUC5"/>
<feature type="region of interest" description="Disordered" evidence="1">
    <location>
        <begin position="432"/>
        <end position="462"/>
    </location>
</feature>
<evidence type="ECO:0000313" key="3">
    <source>
        <dbReference type="EMBL" id="KAF7306335.1"/>
    </source>
</evidence>
<dbReference type="PANTHER" id="PTHR11081:SF75">
    <property type="entry name" value="ENDONUCLEASE, PUTATIVE (AFU_ORTHOLOGUE AFUA_3G13260)-RELATED"/>
    <property type="match status" value="1"/>
</dbReference>
<organism evidence="3 4">
    <name type="scientific">Mycena indigotica</name>
    <dbReference type="NCBI Taxonomy" id="2126181"/>
    <lineage>
        <taxon>Eukaryota</taxon>
        <taxon>Fungi</taxon>
        <taxon>Dikarya</taxon>
        <taxon>Basidiomycota</taxon>
        <taxon>Agaricomycotina</taxon>
        <taxon>Agaricomycetes</taxon>
        <taxon>Agaricomycetidae</taxon>
        <taxon>Agaricales</taxon>
        <taxon>Marasmiineae</taxon>
        <taxon>Mycenaceae</taxon>
        <taxon>Mycena</taxon>
    </lineage>
</organism>
<feature type="region of interest" description="Disordered" evidence="1">
    <location>
        <begin position="498"/>
        <end position="576"/>
    </location>
</feature>
<gene>
    <name evidence="3" type="ORF">MIND_00424700</name>
</gene>
<dbReference type="GeneID" id="59343578"/>
<proteinExistence type="predicted"/>
<dbReference type="Proteomes" id="UP000636479">
    <property type="component" value="Unassembled WGS sequence"/>
</dbReference>
<keyword evidence="4" id="KW-1185">Reference proteome</keyword>
<dbReference type="CDD" id="cd09870">
    <property type="entry name" value="PIN_YEN1"/>
    <property type="match status" value="1"/>
</dbReference>
<dbReference type="EMBL" id="JACAZF010000004">
    <property type="protein sequence ID" value="KAF7306335.1"/>
    <property type="molecule type" value="Genomic_DNA"/>
</dbReference>
<evidence type="ECO:0000313" key="4">
    <source>
        <dbReference type="Proteomes" id="UP000636479"/>
    </source>
</evidence>
<dbReference type="PANTHER" id="PTHR11081">
    <property type="entry name" value="FLAP ENDONUCLEASE FAMILY MEMBER"/>
    <property type="match status" value="1"/>
</dbReference>
<protein>
    <recommendedName>
        <fullName evidence="2">Holliday junction resolvase Gen1 C-terminal domain-containing protein</fullName>
    </recommendedName>
</protein>
<evidence type="ECO:0000259" key="2">
    <source>
        <dbReference type="Pfam" id="PF18380"/>
    </source>
</evidence>
<comment type="caution">
    <text evidence="3">The sequence shown here is derived from an EMBL/GenBank/DDBJ whole genome shotgun (WGS) entry which is preliminary data.</text>
</comment>
<dbReference type="SUPFAM" id="SSF88723">
    <property type="entry name" value="PIN domain-like"/>
    <property type="match status" value="1"/>
</dbReference>
<sequence>MRLEELWEQLKPVCELQSLLSFSLEEGFTKNPHKTRKCNLGVNITHWVMHAQSSKNGDNPEIRLIFFRLLTLLESCFHVVVVFDGPQKPNWMCEAKVDAWVERLKPGIKEIVEALGFEWREAPGAADAELAHLNETGAIDVVLTDSPHACLFGALTISNNWGHNLPINTGDPLRKGKDDKNHLYVRIVHVNKFSFGTNGAISFALCTEEAGLSVFVGTERLREALVDSGLGVRLCDAVRGQSRETIESLLVDWRKELISFLHRQSNVNSRSLANKIGNLGKSFPNIDLLISCVDPLTSSSPNVTVVKGPLAAEPNLGTIAAVCERYFEWGYRDLLIKRFRSLLWPGIVLRIFLCAAVELDRKTSPPLDDPTTSQSSFITQKFSSCRENPINNHSPFFVHISQAKPTNNTPAHRVGIKPLILIRLAEAGLLGTRQPPDKLRDDNVINDSELEETQQEPGRIGSPADEQKELRLRIPAVLTQLVIPSLVSDLIQEKVAKISPPTVEPSDNPRGSNSQKAKKGKARQEALPNSKSSCSQPATKSSAKLAGKQRALATAAEGSGKITDYFPSSKPQARPN</sequence>